<name>A0A7S8HB56_9HYPH</name>
<dbReference type="Pfam" id="PF05099">
    <property type="entry name" value="TerB"/>
    <property type="match status" value="1"/>
</dbReference>
<dbReference type="SUPFAM" id="SSF158682">
    <property type="entry name" value="TerB-like"/>
    <property type="match status" value="1"/>
</dbReference>
<dbReference type="Gene3D" id="1.10.3680.10">
    <property type="entry name" value="TerB-like"/>
    <property type="match status" value="1"/>
</dbReference>
<accession>A0A7S8HB56</accession>
<dbReference type="InterPro" id="IPR007791">
    <property type="entry name" value="DjlA_N"/>
</dbReference>
<dbReference type="EMBL" id="CP058214">
    <property type="protein sequence ID" value="QPC42255.1"/>
    <property type="molecule type" value="Genomic_DNA"/>
</dbReference>
<reference evidence="3 4" key="1">
    <citation type="submission" date="2020-06" db="EMBL/GenBank/DDBJ databases">
        <title>Genome sequence of 2 isolates from Red Sea Mangroves.</title>
        <authorList>
            <person name="Sefrji F."/>
            <person name="Michoud G."/>
            <person name="Merlino G."/>
            <person name="Daffonchio D."/>
        </authorList>
    </citation>
    <scope>NUCLEOTIDE SEQUENCE [LARGE SCALE GENOMIC DNA]</scope>
    <source>
        <strain evidence="3 4">R1DC25</strain>
    </source>
</reference>
<dbReference type="RefSeq" id="WP_213163486.1">
    <property type="nucleotide sequence ID" value="NZ_CP058214.1"/>
</dbReference>
<evidence type="ECO:0000313" key="4">
    <source>
        <dbReference type="Proteomes" id="UP000593594"/>
    </source>
</evidence>
<feature type="domain" description="Co-chaperone DjlA N-terminal" evidence="2">
    <location>
        <begin position="23"/>
        <end position="139"/>
    </location>
</feature>
<organism evidence="3 4">
    <name type="scientific">Kaustia mangrovi</name>
    <dbReference type="NCBI Taxonomy" id="2593653"/>
    <lineage>
        <taxon>Bacteria</taxon>
        <taxon>Pseudomonadati</taxon>
        <taxon>Pseudomonadota</taxon>
        <taxon>Alphaproteobacteria</taxon>
        <taxon>Hyphomicrobiales</taxon>
        <taxon>Parvibaculaceae</taxon>
        <taxon>Kaustia</taxon>
    </lineage>
</organism>
<dbReference type="CDD" id="cd07313">
    <property type="entry name" value="terB_like_2"/>
    <property type="match status" value="1"/>
</dbReference>
<dbReference type="AlphaFoldDB" id="A0A7S8HB56"/>
<dbReference type="KEGG" id="kmn:HW532_05780"/>
<evidence type="ECO:0000256" key="1">
    <source>
        <dbReference type="SAM" id="Coils"/>
    </source>
</evidence>
<gene>
    <name evidence="3" type="ORF">HW532_05780</name>
</gene>
<dbReference type="InterPro" id="IPR029024">
    <property type="entry name" value="TerB-like"/>
</dbReference>
<sequence length="161" mass="18009">MLRALKKLFPTDQGSGATDRSLELAMAALLVRASVIDQDPAPEEARRIEALLAERFELSREAVEALMQEAREEEAEAVDLYRFTRVVTENLDQEGRKSLVEMLWDVVLADGRVDPFEENLVWRVAELIGVSTRDRVTLRKAVEQRLATSGDAAARPENGAM</sequence>
<protein>
    <submittedName>
        <fullName evidence="3">TerB family tellurite resistance protein</fullName>
    </submittedName>
</protein>
<dbReference type="Proteomes" id="UP000593594">
    <property type="component" value="Chromosome"/>
</dbReference>
<keyword evidence="1" id="KW-0175">Coiled coil</keyword>
<feature type="coiled-coil region" evidence="1">
    <location>
        <begin position="53"/>
        <end position="80"/>
    </location>
</feature>
<proteinExistence type="predicted"/>
<keyword evidence="4" id="KW-1185">Reference proteome</keyword>
<evidence type="ECO:0000313" key="3">
    <source>
        <dbReference type="EMBL" id="QPC42255.1"/>
    </source>
</evidence>
<evidence type="ECO:0000259" key="2">
    <source>
        <dbReference type="Pfam" id="PF05099"/>
    </source>
</evidence>